<dbReference type="GO" id="GO:0008270">
    <property type="term" value="F:zinc ion binding"/>
    <property type="evidence" value="ECO:0007669"/>
    <property type="project" value="UniProtKB-KW"/>
</dbReference>
<dbReference type="Gene3D" id="4.10.1100.10">
    <property type="entry name" value="Transcription factor, SBP-box domain"/>
    <property type="match status" value="1"/>
</dbReference>
<evidence type="ECO:0000256" key="7">
    <source>
        <dbReference type="ARBA" id="ARBA00023163"/>
    </source>
</evidence>
<evidence type="ECO:0000256" key="1">
    <source>
        <dbReference type="ARBA" id="ARBA00004123"/>
    </source>
</evidence>
<feature type="domain" description="SBP-type" evidence="10">
    <location>
        <begin position="164"/>
        <end position="241"/>
    </location>
</feature>
<dbReference type="InterPro" id="IPR036893">
    <property type="entry name" value="SBP_sf"/>
</dbReference>
<evidence type="ECO:0000313" key="12">
    <source>
        <dbReference type="Proteomes" id="UP000283530"/>
    </source>
</evidence>
<dbReference type="InterPro" id="IPR044817">
    <property type="entry name" value="SBP-like"/>
</dbReference>
<dbReference type="FunFam" id="4.10.1100.10:FF:000001">
    <property type="entry name" value="Squamosa promoter-binding-like protein 14"/>
    <property type="match status" value="1"/>
</dbReference>
<dbReference type="GO" id="GO:0005634">
    <property type="term" value="C:nucleus"/>
    <property type="evidence" value="ECO:0007669"/>
    <property type="project" value="UniProtKB-SubCell"/>
</dbReference>
<dbReference type="Pfam" id="PF03110">
    <property type="entry name" value="SBP"/>
    <property type="match status" value="1"/>
</dbReference>
<reference evidence="11 12" key="1">
    <citation type="journal article" date="2019" name="Nat. Plants">
        <title>Stout camphor tree genome fills gaps in understanding of flowering plant genome evolution.</title>
        <authorList>
            <person name="Chaw S.M."/>
            <person name="Liu Y.C."/>
            <person name="Wu Y.W."/>
            <person name="Wang H.Y."/>
            <person name="Lin C.I."/>
            <person name="Wu C.S."/>
            <person name="Ke H.M."/>
            <person name="Chang L.Y."/>
            <person name="Hsu C.Y."/>
            <person name="Yang H.T."/>
            <person name="Sudianto E."/>
            <person name="Hsu M.H."/>
            <person name="Wu K.P."/>
            <person name="Wang L.N."/>
            <person name="Leebens-Mack J.H."/>
            <person name="Tsai I.J."/>
        </authorList>
    </citation>
    <scope>NUCLEOTIDE SEQUENCE [LARGE SCALE GENOMIC DNA]</scope>
    <source>
        <strain evidence="12">cv. Chaw 1501</strain>
        <tissue evidence="11">Young leaves</tissue>
    </source>
</reference>
<comment type="caution">
    <text evidence="11">The sequence shown here is derived from an EMBL/GenBank/DDBJ whole genome shotgun (WGS) entry which is preliminary data.</text>
</comment>
<keyword evidence="6" id="KW-0238">DNA-binding</keyword>
<dbReference type="PANTHER" id="PTHR31251">
    <property type="entry name" value="SQUAMOSA PROMOTER-BINDING-LIKE PROTEIN 4"/>
    <property type="match status" value="1"/>
</dbReference>
<evidence type="ECO:0000256" key="5">
    <source>
        <dbReference type="ARBA" id="ARBA00023015"/>
    </source>
</evidence>
<evidence type="ECO:0000256" key="4">
    <source>
        <dbReference type="ARBA" id="ARBA00022833"/>
    </source>
</evidence>
<gene>
    <name evidence="11" type="ORF">CKAN_01198000</name>
</gene>
<dbReference type="EMBL" id="QPKB01000004">
    <property type="protein sequence ID" value="RWR83231.1"/>
    <property type="molecule type" value="Genomic_DNA"/>
</dbReference>
<dbReference type="PROSITE" id="PS51141">
    <property type="entry name" value="ZF_SBP"/>
    <property type="match status" value="1"/>
</dbReference>
<keyword evidence="12" id="KW-1185">Reference proteome</keyword>
<evidence type="ECO:0000256" key="3">
    <source>
        <dbReference type="ARBA" id="ARBA00022771"/>
    </source>
</evidence>
<dbReference type="Proteomes" id="UP000283530">
    <property type="component" value="Unassembled WGS sequence"/>
</dbReference>
<evidence type="ECO:0000313" key="11">
    <source>
        <dbReference type="EMBL" id="RWR83231.1"/>
    </source>
</evidence>
<keyword evidence="3 9" id="KW-0863">Zinc-finger</keyword>
<dbReference type="AlphaFoldDB" id="A0A443NXL1"/>
<keyword evidence="4" id="KW-0862">Zinc</keyword>
<sequence length="560" mass="62068">MLVIVLMESWNYGPEGRGVVLSDEMVSSSFDALARRRKLYPSWDLKIPCNHENSLPLTVGVAFGNHGFKELRGEMGSGRVVSHLVNPKMLIGEEASSGLRALSSVGEDKTRDSSLIDLKLGRLVDYSDTKSGKSIKKLKVSSAVVSSSVAPVKRSRLANSNGQAPLCQVHGCNMDLSSSKDYHKKHKVCEIHCKTARVIVNGIEQRFCQQCSRFHLLAEFDDVKRSCRKRLAGHNERRRKPQLENHSARIGSRFIGTSLPAGRSFIFPDIFPSGIVPEVIYEKGNWCRHVKMENEANTQPLIPVVNGHSVQKPLHSAYDTNTVVSGVSYENVHHYVQNVRDLHSIFQDASSGSKEFSSFSISPTVEGLAKVLDSSCALSLLSTQSQNLPRNLSAIPIARPLTVQGGSTHYNVGQFPDKLMAVSSKPSAIIASNRFSSPGMERDHMEAVLVSDASNTVTFEAQVDSDFRTSGFVNSNDSFLFHEHGNTVDLLQLSRQLDNAELQRRSVRTSYISSDCSRMSIISLCCQQAPNHEKIKRRIFQLFEDQTLTCKMDPCPEDVM</sequence>
<dbReference type="SUPFAM" id="SSF103612">
    <property type="entry name" value="SBT domain"/>
    <property type="match status" value="1"/>
</dbReference>
<keyword evidence="5" id="KW-0805">Transcription regulation</keyword>
<organism evidence="11 12">
    <name type="scientific">Cinnamomum micranthum f. kanehirae</name>
    <dbReference type="NCBI Taxonomy" id="337451"/>
    <lineage>
        <taxon>Eukaryota</taxon>
        <taxon>Viridiplantae</taxon>
        <taxon>Streptophyta</taxon>
        <taxon>Embryophyta</taxon>
        <taxon>Tracheophyta</taxon>
        <taxon>Spermatophyta</taxon>
        <taxon>Magnoliopsida</taxon>
        <taxon>Magnoliidae</taxon>
        <taxon>Laurales</taxon>
        <taxon>Lauraceae</taxon>
        <taxon>Cinnamomum</taxon>
    </lineage>
</organism>
<evidence type="ECO:0000256" key="2">
    <source>
        <dbReference type="ARBA" id="ARBA00022723"/>
    </source>
</evidence>
<protein>
    <submittedName>
        <fullName evidence="11">Squamosa promoter-binding-like protein 6 isoform X1</fullName>
    </submittedName>
</protein>
<evidence type="ECO:0000256" key="9">
    <source>
        <dbReference type="PROSITE-ProRule" id="PRU00470"/>
    </source>
</evidence>
<keyword evidence="7" id="KW-0804">Transcription</keyword>
<name>A0A443NXL1_9MAGN</name>
<dbReference type="GO" id="GO:0003677">
    <property type="term" value="F:DNA binding"/>
    <property type="evidence" value="ECO:0007669"/>
    <property type="project" value="UniProtKB-KW"/>
</dbReference>
<dbReference type="InterPro" id="IPR004333">
    <property type="entry name" value="SBP_dom"/>
</dbReference>
<evidence type="ECO:0000259" key="10">
    <source>
        <dbReference type="PROSITE" id="PS51141"/>
    </source>
</evidence>
<keyword evidence="2" id="KW-0479">Metal-binding</keyword>
<keyword evidence="8" id="KW-0539">Nucleus</keyword>
<accession>A0A443NXL1</accession>
<comment type="subcellular location">
    <subcellularLocation>
        <location evidence="1">Nucleus</location>
    </subcellularLocation>
</comment>
<dbReference type="OrthoDB" id="514967at2759"/>
<dbReference type="STRING" id="337451.A0A443NXL1"/>
<proteinExistence type="predicted"/>
<dbReference type="PANTHER" id="PTHR31251:SF226">
    <property type="entry name" value="SQUAMOSA PROMOTER-BINDING-LIKE PROTEIN 6"/>
    <property type="match status" value="1"/>
</dbReference>
<evidence type="ECO:0000256" key="8">
    <source>
        <dbReference type="ARBA" id="ARBA00023242"/>
    </source>
</evidence>
<evidence type="ECO:0000256" key="6">
    <source>
        <dbReference type="ARBA" id="ARBA00023125"/>
    </source>
</evidence>